<accession>A0A514U0X0</accession>
<organism evidence="1 2">
    <name type="scientific">Gordonia phage Phendrix</name>
    <dbReference type="NCBI Taxonomy" id="2593335"/>
    <lineage>
        <taxon>Viruses</taxon>
        <taxon>Duplodnaviria</taxon>
        <taxon>Heunggongvirae</taxon>
        <taxon>Uroviricota</taxon>
        <taxon>Caudoviricetes</taxon>
        <taxon>Godonkavirus</taxon>
        <taxon>Godonkavirus phendrix</taxon>
    </lineage>
</organism>
<sequence length="141" mass="16446">MILQYDRCAPTLYTDWINDVVARNDTRLTRNITSRTVDRWKIYHVTLMSPDNPAFMSATRIHCFYENDELSEAESMRSTLFSSVSLEKLMGSLSGGSPYTYRLFHDPIDVARVTPPFTWSASEAEIWKERFIRYGPSYTRL</sequence>
<protein>
    <submittedName>
        <fullName evidence="1">Uncharacterized protein</fullName>
    </submittedName>
</protein>
<dbReference type="Proteomes" id="UP000319596">
    <property type="component" value="Segment"/>
</dbReference>
<dbReference type="EMBL" id="MN096369">
    <property type="protein sequence ID" value="QDK02587.1"/>
    <property type="molecule type" value="Genomic_DNA"/>
</dbReference>
<gene>
    <name evidence="1" type="primary">39</name>
    <name evidence="1" type="ORF">SEA_PHENDRIX_39</name>
</gene>
<keyword evidence="2" id="KW-1185">Reference proteome</keyword>
<proteinExistence type="predicted"/>
<evidence type="ECO:0000313" key="2">
    <source>
        <dbReference type="Proteomes" id="UP000319596"/>
    </source>
</evidence>
<dbReference type="KEGG" id="vg:77924601"/>
<name>A0A514U0X0_9CAUD</name>
<dbReference type="RefSeq" id="YP_010649083.1">
    <property type="nucleotide sequence ID" value="NC_070764.1"/>
</dbReference>
<dbReference type="GeneID" id="77924601"/>
<reference evidence="1 2" key="1">
    <citation type="submission" date="2019-06" db="EMBL/GenBank/DDBJ databases">
        <authorList>
            <person name="Burns M.A."/>
            <person name="Hill G.C."/>
            <person name="Wesley B.E."/>
            <person name="Womack T.V."/>
            <person name="Krukonis G.P."/>
            <person name="Delesalle V.A."/>
            <person name="Garlena R.A."/>
            <person name="Russell D.A."/>
            <person name="Pope W.H."/>
            <person name="Jacobs-Sera D."/>
            <person name="Hatfull G.F."/>
        </authorList>
    </citation>
    <scope>NUCLEOTIDE SEQUENCE [LARGE SCALE GENOMIC DNA]</scope>
</reference>
<evidence type="ECO:0000313" key="1">
    <source>
        <dbReference type="EMBL" id="QDK02587.1"/>
    </source>
</evidence>